<dbReference type="EMBL" id="JAIWYP010000010">
    <property type="protein sequence ID" value="KAH3746846.1"/>
    <property type="molecule type" value="Genomic_DNA"/>
</dbReference>
<evidence type="ECO:0000313" key="1">
    <source>
        <dbReference type="EMBL" id="KAH3746846.1"/>
    </source>
</evidence>
<dbReference type="AlphaFoldDB" id="A0A9D4I1F7"/>
<sequence length="98" mass="11719">MEPHLPQVLKRLIVTDVFLDLDFEAAHRHQEEQKRREDIDARILQWTRKYAGFKIHREHTYAKTLVDHTCIKLNYTRRKQKGRSLTSGKLLAHMLCKP</sequence>
<evidence type="ECO:0000313" key="2">
    <source>
        <dbReference type="Proteomes" id="UP000828390"/>
    </source>
</evidence>
<name>A0A9D4I1F7_DREPO</name>
<dbReference type="Proteomes" id="UP000828390">
    <property type="component" value="Unassembled WGS sequence"/>
</dbReference>
<accession>A0A9D4I1F7</accession>
<comment type="caution">
    <text evidence="1">The sequence shown here is derived from an EMBL/GenBank/DDBJ whole genome shotgun (WGS) entry which is preliminary data.</text>
</comment>
<protein>
    <submittedName>
        <fullName evidence="1">Uncharacterized protein</fullName>
    </submittedName>
</protein>
<proteinExistence type="predicted"/>
<organism evidence="1 2">
    <name type="scientific">Dreissena polymorpha</name>
    <name type="common">Zebra mussel</name>
    <name type="synonym">Mytilus polymorpha</name>
    <dbReference type="NCBI Taxonomy" id="45954"/>
    <lineage>
        <taxon>Eukaryota</taxon>
        <taxon>Metazoa</taxon>
        <taxon>Spiralia</taxon>
        <taxon>Lophotrochozoa</taxon>
        <taxon>Mollusca</taxon>
        <taxon>Bivalvia</taxon>
        <taxon>Autobranchia</taxon>
        <taxon>Heteroconchia</taxon>
        <taxon>Euheterodonta</taxon>
        <taxon>Imparidentia</taxon>
        <taxon>Neoheterodontei</taxon>
        <taxon>Myida</taxon>
        <taxon>Dreissenoidea</taxon>
        <taxon>Dreissenidae</taxon>
        <taxon>Dreissena</taxon>
    </lineage>
</organism>
<gene>
    <name evidence="1" type="ORF">DPMN_181263</name>
</gene>
<reference evidence="1" key="2">
    <citation type="submission" date="2020-11" db="EMBL/GenBank/DDBJ databases">
        <authorList>
            <person name="McCartney M.A."/>
            <person name="Auch B."/>
            <person name="Kono T."/>
            <person name="Mallez S."/>
            <person name="Becker A."/>
            <person name="Gohl D.M."/>
            <person name="Silverstein K.A.T."/>
            <person name="Koren S."/>
            <person name="Bechman K.B."/>
            <person name="Herman A."/>
            <person name="Abrahante J.E."/>
            <person name="Garbe J."/>
        </authorList>
    </citation>
    <scope>NUCLEOTIDE SEQUENCE</scope>
    <source>
        <strain evidence="1">Duluth1</strain>
        <tissue evidence="1">Whole animal</tissue>
    </source>
</reference>
<keyword evidence="2" id="KW-1185">Reference proteome</keyword>
<reference evidence="1" key="1">
    <citation type="journal article" date="2019" name="bioRxiv">
        <title>The Genome of the Zebra Mussel, Dreissena polymorpha: A Resource for Invasive Species Research.</title>
        <authorList>
            <person name="McCartney M.A."/>
            <person name="Auch B."/>
            <person name="Kono T."/>
            <person name="Mallez S."/>
            <person name="Zhang Y."/>
            <person name="Obille A."/>
            <person name="Becker A."/>
            <person name="Abrahante J.E."/>
            <person name="Garbe J."/>
            <person name="Badalamenti J.P."/>
            <person name="Herman A."/>
            <person name="Mangelson H."/>
            <person name="Liachko I."/>
            <person name="Sullivan S."/>
            <person name="Sone E.D."/>
            <person name="Koren S."/>
            <person name="Silverstein K.A.T."/>
            <person name="Beckman K.B."/>
            <person name="Gohl D.M."/>
        </authorList>
    </citation>
    <scope>NUCLEOTIDE SEQUENCE</scope>
    <source>
        <strain evidence="1">Duluth1</strain>
        <tissue evidence="1">Whole animal</tissue>
    </source>
</reference>